<dbReference type="GO" id="GO:0045333">
    <property type="term" value="P:cellular respiration"/>
    <property type="evidence" value="ECO:0007669"/>
    <property type="project" value="InterPro"/>
</dbReference>
<accession>J7RNB1</accession>
<dbReference type="HOGENOM" id="CLU_1185170_0_0_1"/>
<reference evidence="2" key="2">
    <citation type="submission" date="2012-08" db="EMBL/GenBank/DDBJ databases">
        <title>Genome sequence of Kazachstania naganishii.</title>
        <authorList>
            <person name="Gordon J.L."/>
            <person name="Armisen D."/>
            <person name="Proux-Wera E."/>
            <person name="OhEigeartaigh S.S."/>
            <person name="Byrne K.P."/>
            <person name="Wolfe K.H."/>
        </authorList>
    </citation>
    <scope>NUCLEOTIDE SEQUENCE [LARGE SCALE GENOMIC DNA]</scope>
    <source>
        <strain evidence="2">ATCC MYA-139 / BCRC 22969 / CBS 8797 / CCRC 22969 / KCTC 17520 / NBRC 10181 / NCYC 3082</strain>
    </source>
</reference>
<evidence type="ECO:0000313" key="2">
    <source>
        <dbReference type="Proteomes" id="UP000006310"/>
    </source>
</evidence>
<gene>
    <name evidence="1" type="primary">KNAG0F03610</name>
    <name evidence="1" type="ordered locus">KNAG_0F03610</name>
</gene>
<reference evidence="1 2" key="1">
    <citation type="journal article" date="2011" name="Proc. Natl. Acad. Sci. U.S.A.">
        <title>Evolutionary erosion of yeast sex chromosomes by mating-type switching accidents.</title>
        <authorList>
            <person name="Gordon J.L."/>
            <person name="Armisen D."/>
            <person name="Proux-Wera E."/>
            <person name="Oheigeartaigh S.S."/>
            <person name="Byrne K.P."/>
            <person name="Wolfe K.H."/>
        </authorList>
    </citation>
    <scope>NUCLEOTIDE SEQUENCE [LARGE SCALE GENOMIC DNA]</scope>
    <source>
        <strain evidence="2">ATCC MYA-139 / BCRC 22969 / CBS 8797 / CCRC 22969 / KCTC 17520 / NBRC 10181 / NCYC 3082</strain>
    </source>
</reference>
<organism evidence="1 2">
    <name type="scientific">Huiozyma naganishii (strain ATCC MYA-139 / BCRC 22969 / CBS 8797 / KCTC 17520 / NBRC 10181 / NCYC 3082 / Yp74L-3)</name>
    <name type="common">Yeast</name>
    <name type="synonym">Kazachstania naganishii</name>
    <dbReference type="NCBI Taxonomy" id="1071383"/>
    <lineage>
        <taxon>Eukaryota</taxon>
        <taxon>Fungi</taxon>
        <taxon>Dikarya</taxon>
        <taxon>Ascomycota</taxon>
        <taxon>Saccharomycotina</taxon>
        <taxon>Saccharomycetes</taxon>
        <taxon>Saccharomycetales</taxon>
        <taxon>Saccharomycetaceae</taxon>
        <taxon>Huiozyma</taxon>
    </lineage>
</organism>
<dbReference type="Proteomes" id="UP000006310">
    <property type="component" value="Chromosome 6"/>
</dbReference>
<dbReference type="GO" id="GO:0005739">
    <property type="term" value="C:mitochondrion"/>
    <property type="evidence" value="ECO:0007669"/>
    <property type="project" value="InterPro"/>
</dbReference>
<name>J7RNB1_HUIN7</name>
<dbReference type="GeneID" id="34526738"/>
<dbReference type="InterPro" id="IPR027998">
    <property type="entry name" value="Rsf1_fungi"/>
</dbReference>
<dbReference type="GO" id="GO:0005634">
    <property type="term" value="C:nucleus"/>
    <property type="evidence" value="ECO:0007669"/>
    <property type="project" value="InterPro"/>
</dbReference>
<dbReference type="OrthoDB" id="4071838at2759"/>
<keyword evidence="2" id="KW-1185">Reference proteome</keyword>
<evidence type="ECO:0000313" key="1">
    <source>
        <dbReference type="EMBL" id="CCK71023.1"/>
    </source>
</evidence>
<proteinExistence type="predicted"/>
<protein>
    <submittedName>
        <fullName evidence="1">Uncharacterized protein</fullName>
    </submittedName>
</protein>
<dbReference type="AlphaFoldDB" id="J7RNB1"/>
<dbReference type="EMBL" id="HE978319">
    <property type="protein sequence ID" value="CCK71023.1"/>
    <property type="molecule type" value="Genomic_DNA"/>
</dbReference>
<dbReference type="RefSeq" id="XP_022465269.1">
    <property type="nucleotide sequence ID" value="XM_022608811.1"/>
</dbReference>
<sequence length="234" mass="26944">MNILSPLRPIIPRFTLSTSTFAPRLLLKLFIRLELKSKYRLDTSILLRLTKVQNVELEDKSRVCQFYIKVDTTICHKLITFENKKRQQKNESRTLQHHMIDQHGTHVKDSSNVFCTCVHHDRQKKTESARDKEKSSKLWIALLKGLSKRRPKVVLNLTTCLIGGGVRTELSVFDSRLIMFCSATSRPHYTLIMVRAVIPHRFGSLWAGACQNVRICLIEKGLEPYQCDGERAAP</sequence>
<dbReference type="KEGG" id="kng:KNAG_0F03610"/>
<dbReference type="Pfam" id="PF14876">
    <property type="entry name" value="RSF"/>
    <property type="match status" value="1"/>
</dbReference>